<reference evidence="2" key="2">
    <citation type="submission" date="2021-04" db="EMBL/GenBank/DDBJ databases">
        <authorList>
            <person name="Gilroy R."/>
        </authorList>
    </citation>
    <scope>NUCLEOTIDE SEQUENCE</scope>
    <source>
        <strain evidence="2">ChiGjej1B1-14440</strain>
    </source>
</reference>
<dbReference type="Pfam" id="PF21095">
    <property type="entry name" value="CarD_C"/>
    <property type="match status" value="1"/>
</dbReference>
<sequence>MYKIHDYVIVNDYHVYQVVQVNQFYYILSSLINPHTINVDSTSIIKRVPSIDNINEVIERIPYIRTLQIENDRFRQEIYQKTIATFDEVDLIKIIKSIYIRKKRKENHSYENKYYQLAKNLFHEEVAASLNMQIKDVEDYISKKVLEF</sequence>
<gene>
    <name evidence="2" type="ORF">H9980_10320</name>
</gene>
<evidence type="ECO:0000259" key="1">
    <source>
        <dbReference type="Pfam" id="PF21095"/>
    </source>
</evidence>
<feature type="domain" description="CarD C-terminal" evidence="1">
    <location>
        <begin position="73"/>
        <end position="141"/>
    </location>
</feature>
<protein>
    <recommendedName>
        <fullName evidence="1">CarD C-terminal domain-containing protein</fullName>
    </recommendedName>
</protein>
<proteinExistence type="predicted"/>
<dbReference type="EMBL" id="DXET01000227">
    <property type="protein sequence ID" value="HIX82346.1"/>
    <property type="molecule type" value="Genomic_DNA"/>
</dbReference>
<name>A0A9D2BNA1_9FIRM</name>
<dbReference type="InterPro" id="IPR048792">
    <property type="entry name" value="CarD_C"/>
</dbReference>
<dbReference type="Proteomes" id="UP000886724">
    <property type="component" value="Unassembled WGS sequence"/>
</dbReference>
<comment type="caution">
    <text evidence="2">The sequence shown here is derived from an EMBL/GenBank/DDBJ whole genome shotgun (WGS) entry which is preliminary data.</text>
</comment>
<accession>A0A9D2BNA1</accession>
<reference evidence="2" key="1">
    <citation type="journal article" date="2021" name="PeerJ">
        <title>Extensive microbial diversity within the chicken gut microbiome revealed by metagenomics and culture.</title>
        <authorList>
            <person name="Gilroy R."/>
            <person name="Ravi A."/>
            <person name="Getino M."/>
            <person name="Pursley I."/>
            <person name="Horton D.L."/>
            <person name="Alikhan N.F."/>
            <person name="Baker D."/>
            <person name="Gharbi K."/>
            <person name="Hall N."/>
            <person name="Watson M."/>
            <person name="Adriaenssens E.M."/>
            <person name="Foster-Nyarko E."/>
            <person name="Jarju S."/>
            <person name="Secka A."/>
            <person name="Antonio M."/>
            <person name="Oren A."/>
            <person name="Chaudhuri R.R."/>
            <person name="La Ragione R."/>
            <person name="Hildebrand F."/>
            <person name="Pallen M.J."/>
        </authorList>
    </citation>
    <scope>NUCLEOTIDE SEQUENCE</scope>
    <source>
        <strain evidence="2">ChiGjej1B1-14440</strain>
    </source>
</reference>
<evidence type="ECO:0000313" key="2">
    <source>
        <dbReference type="EMBL" id="HIX82346.1"/>
    </source>
</evidence>
<dbReference type="InterPro" id="IPR042215">
    <property type="entry name" value="CarD-like_C"/>
</dbReference>
<evidence type="ECO:0000313" key="3">
    <source>
        <dbReference type="Proteomes" id="UP000886724"/>
    </source>
</evidence>
<dbReference type="AlphaFoldDB" id="A0A9D2BNA1"/>
<organism evidence="2 3">
    <name type="scientific">Candidatus Erysipelatoclostridium merdavium</name>
    <dbReference type="NCBI Taxonomy" id="2838566"/>
    <lineage>
        <taxon>Bacteria</taxon>
        <taxon>Bacillati</taxon>
        <taxon>Bacillota</taxon>
        <taxon>Erysipelotrichia</taxon>
        <taxon>Erysipelotrichales</taxon>
        <taxon>Erysipelotrichales incertae sedis</taxon>
    </lineage>
</organism>
<dbReference type="Gene3D" id="1.20.58.1290">
    <property type="entry name" value="CarD-like, C-terminal domain"/>
    <property type="match status" value="1"/>
</dbReference>